<evidence type="ECO:0000256" key="8">
    <source>
        <dbReference type="ARBA" id="ARBA00022839"/>
    </source>
</evidence>
<evidence type="ECO:0000256" key="12">
    <source>
        <dbReference type="ARBA" id="ARBA00023211"/>
    </source>
</evidence>
<dbReference type="AlphaFoldDB" id="A0A4R8HFW7"/>
<dbReference type="PANTHER" id="PTHR36531">
    <property type="entry name" value="CRISPR-ASSOCIATED EXONUCLEASE CAS4"/>
    <property type="match status" value="1"/>
</dbReference>
<dbReference type="GO" id="GO:0051536">
    <property type="term" value="F:iron-sulfur cluster binding"/>
    <property type="evidence" value="ECO:0007669"/>
    <property type="project" value="UniProtKB-KW"/>
</dbReference>
<dbReference type="Proteomes" id="UP000295832">
    <property type="component" value="Unassembled WGS sequence"/>
</dbReference>
<evidence type="ECO:0000256" key="13">
    <source>
        <dbReference type="RuleBase" id="RU365022"/>
    </source>
</evidence>
<evidence type="ECO:0000256" key="1">
    <source>
        <dbReference type="ARBA" id="ARBA00001966"/>
    </source>
</evidence>
<keyword evidence="9 13" id="KW-0408">Iron</keyword>
<evidence type="ECO:0000313" key="15">
    <source>
        <dbReference type="EMBL" id="TDX59015.1"/>
    </source>
</evidence>
<keyword evidence="11 13" id="KW-0051">Antiviral defense</keyword>
<dbReference type="EC" id="3.1.12.1" evidence="3 13"/>
<keyword evidence="16" id="KW-1185">Reference proteome</keyword>
<evidence type="ECO:0000256" key="2">
    <source>
        <dbReference type="ARBA" id="ARBA00009189"/>
    </source>
</evidence>
<dbReference type="InterPro" id="IPR013343">
    <property type="entry name" value="CRISPR-assoc_prot_Cas4"/>
</dbReference>
<dbReference type="GO" id="GO:0051607">
    <property type="term" value="P:defense response to virus"/>
    <property type="evidence" value="ECO:0007669"/>
    <property type="project" value="UniProtKB-KW"/>
</dbReference>
<comment type="cofactor">
    <cofactor evidence="13">
        <name>iron-sulfur cluster</name>
        <dbReference type="ChEBI" id="CHEBI:30408"/>
    </cofactor>
</comment>
<dbReference type="GO" id="GO:0046872">
    <property type="term" value="F:metal ion binding"/>
    <property type="evidence" value="ECO:0007669"/>
    <property type="project" value="UniProtKB-KW"/>
</dbReference>
<evidence type="ECO:0000256" key="4">
    <source>
        <dbReference type="ARBA" id="ARBA00020049"/>
    </source>
</evidence>
<comment type="cofactor">
    <cofactor evidence="1">
        <name>[4Fe-4S] cluster</name>
        <dbReference type="ChEBI" id="CHEBI:49883"/>
    </cofactor>
</comment>
<sequence length="188" mass="22566">MITVTDIKQYMYCKRIIYFTYCMPIIRKKTYKMKYGKREHDRNDKLEPRRTLKRYGLESGEKKYSVELISNRLGLRGKMDLLIEQEKKYIPVELKYSTRDPGLHHKYQLAAYCLLVEDQYNTRVRKGLIHLIPRKDTFEVEITANLRRKVKDIIKEIRELIDSEELPPPVKEQGKCKDCEYYNFCGDV</sequence>
<evidence type="ECO:0000256" key="11">
    <source>
        <dbReference type="ARBA" id="ARBA00023118"/>
    </source>
</evidence>
<evidence type="ECO:0000256" key="5">
    <source>
        <dbReference type="ARBA" id="ARBA00022722"/>
    </source>
</evidence>
<proteinExistence type="inferred from homology"/>
<comment type="caution">
    <text evidence="15">The sequence shown here is derived from an EMBL/GenBank/DDBJ whole genome shotgun (WGS) entry which is preliminary data.</text>
</comment>
<comment type="function">
    <text evidence="13">CRISPR (clustered regularly interspaced short palindromic repeat) is an adaptive immune system that provides protection against mobile genetic elements (viruses, transposable elements and conjugative plasmids). CRISPR clusters contain sequences complementary to antecedent mobile elements and target invading nucleic acids. CRISPR clusters are transcribed and processed into CRISPR RNA (crRNA).</text>
</comment>
<keyword evidence="6 13" id="KW-0479">Metal-binding</keyword>
<keyword evidence="10 13" id="KW-0411">Iron-sulfur</keyword>
<evidence type="ECO:0000256" key="6">
    <source>
        <dbReference type="ARBA" id="ARBA00022723"/>
    </source>
</evidence>
<name>A0A4R8HFW7_9FIRM</name>
<dbReference type="GO" id="GO:0004527">
    <property type="term" value="F:exonuclease activity"/>
    <property type="evidence" value="ECO:0007669"/>
    <property type="project" value="UniProtKB-KW"/>
</dbReference>
<dbReference type="RefSeq" id="WP_134114658.1">
    <property type="nucleotide sequence ID" value="NZ_SOEG01000002.1"/>
</dbReference>
<evidence type="ECO:0000256" key="10">
    <source>
        <dbReference type="ARBA" id="ARBA00023014"/>
    </source>
</evidence>
<dbReference type="InterPro" id="IPR051827">
    <property type="entry name" value="Cas4_exonuclease"/>
</dbReference>
<comment type="cofactor">
    <cofactor evidence="13">
        <name>Mg(2+)</name>
        <dbReference type="ChEBI" id="CHEBI:18420"/>
    </cofactor>
    <cofactor evidence="13">
        <name>Mn(2+)</name>
        <dbReference type="ChEBI" id="CHEBI:29035"/>
    </cofactor>
    <text evidence="13">Mg(2+) or Mn(2+) required for ssDNA cleavage activity.</text>
</comment>
<gene>
    <name evidence="15" type="ORF">C7959_102153</name>
</gene>
<reference evidence="15 16" key="1">
    <citation type="submission" date="2019-03" db="EMBL/GenBank/DDBJ databases">
        <title>Subsurface microbial communities from deep shales in Ohio and West Virginia, USA.</title>
        <authorList>
            <person name="Wrighton K."/>
        </authorList>
    </citation>
    <scope>NUCLEOTIDE SEQUENCE [LARGE SCALE GENOMIC DNA]</scope>
    <source>
        <strain evidence="15 16">MSL 6dP</strain>
    </source>
</reference>
<keyword evidence="12 13" id="KW-0464">Manganese</keyword>
<dbReference type="InterPro" id="IPR011604">
    <property type="entry name" value="PDDEXK-like_dom_sf"/>
</dbReference>
<dbReference type="NCBIfam" id="TIGR00372">
    <property type="entry name" value="cas4"/>
    <property type="match status" value="1"/>
</dbReference>
<evidence type="ECO:0000256" key="9">
    <source>
        <dbReference type="ARBA" id="ARBA00023004"/>
    </source>
</evidence>
<keyword evidence="5 13" id="KW-0540">Nuclease</keyword>
<dbReference type="Gene3D" id="3.90.320.10">
    <property type="match status" value="1"/>
</dbReference>
<organism evidence="15 16">
    <name type="scientific">Orenia marismortui</name>
    <dbReference type="NCBI Taxonomy" id="46469"/>
    <lineage>
        <taxon>Bacteria</taxon>
        <taxon>Bacillati</taxon>
        <taxon>Bacillota</taxon>
        <taxon>Clostridia</taxon>
        <taxon>Halanaerobiales</taxon>
        <taxon>Halobacteroidaceae</taxon>
        <taxon>Orenia</taxon>
    </lineage>
</organism>
<dbReference type="PANTHER" id="PTHR36531:SF6">
    <property type="entry name" value="DNA REPLICATION ATP-DEPENDENT HELICASE_NUCLEASE DNA2"/>
    <property type="match status" value="1"/>
</dbReference>
<dbReference type="EMBL" id="SOEG01000002">
    <property type="protein sequence ID" value="TDX59015.1"/>
    <property type="molecule type" value="Genomic_DNA"/>
</dbReference>
<keyword evidence="8 13" id="KW-0269">Exonuclease</keyword>
<keyword evidence="7 13" id="KW-0378">Hydrolase</keyword>
<evidence type="ECO:0000313" key="16">
    <source>
        <dbReference type="Proteomes" id="UP000295832"/>
    </source>
</evidence>
<dbReference type="InterPro" id="IPR022765">
    <property type="entry name" value="Dna2/Cas4_DUF83"/>
</dbReference>
<protein>
    <recommendedName>
        <fullName evidence="4 13">CRISPR-associated exonuclease Cas4</fullName>
        <ecNumber evidence="3 13">3.1.12.1</ecNumber>
    </recommendedName>
</protein>
<evidence type="ECO:0000256" key="7">
    <source>
        <dbReference type="ARBA" id="ARBA00022801"/>
    </source>
</evidence>
<dbReference type="Pfam" id="PF01930">
    <property type="entry name" value="Cas_Cas4"/>
    <property type="match status" value="1"/>
</dbReference>
<accession>A0A4R8HFW7</accession>
<evidence type="ECO:0000256" key="3">
    <source>
        <dbReference type="ARBA" id="ARBA00012768"/>
    </source>
</evidence>
<evidence type="ECO:0000259" key="14">
    <source>
        <dbReference type="Pfam" id="PF01930"/>
    </source>
</evidence>
<comment type="similarity">
    <text evidence="2 13">Belongs to the CRISPR-associated exonuclease Cas4 family.</text>
</comment>
<feature type="domain" description="DUF83" evidence="14">
    <location>
        <begin position="3"/>
        <end position="185"/>
    </location>
</feature>